<dbReference type="InterPro" id="IPR023214">
    <property type="entry name" value="HAD_sf"/>
</dbReference>
<dbReference type="PROSITE" id="PS00154">
    <property type="entry name" value="ATPASE_E1_E2"/>
    <property type="match status" value="1"/>
</dbReference>
<keyword evidence="5 12" id="KW-0547">Nucleotide-binding</keyword>
<dbReference type="InterPro" id="IPR006121">
    <property type="entry name" value="HMA_dom"/>
</dbReference>
<dbReference type="GO" id="GO:0005524">
    <property type="term" value="F:ATP binding"/>
    <property type="evidence" value="ECO:0007669"/>
    <property type="project" value="UniProtKB-UniRule"/>
</dbReference>
<dbReference type="PRINTS" id="PR00119">
    <property type="entry name" value="CATATPASE"/>
</dbReference>
<keyword evidence="3 12" id="KW-0812">Transmembrane</keyword>
<keyword evidence="6 12" id="KW-0067">ATP-binding</keyword>
<feature type="transmembrane region" description="Helical" evidence="12">
    <location>
        <begin position="407"/>
        <end position="430"/>
    </location>
</feature>
<keyword evidence="16" id="KW-1185">Reference proteome</keyword>
<dbReference type="CDD" id="cd00371">
    <property type="entry name" value="HMA"/>
    <property type="match status" value="1"/>
</dbReference>
<dbReference type="EC" id="7.2.2.12" evidence="10"/>
<dbReference type="PRINTS" id="PR00941">
    <property type="entry name" value="CDATPASE"/>
</dbReference>
<dbReference type="SUPFAM" id="SSF55008">
    <property type="entry name" value="HMA, heavy metal-associated domain"/>
    <property type="match status" value="1"/>
</dbReference>
<dbReference type="Pfam" id="PF00403">
    <property type="entry name" value="HMA"/>
    <property type="match status" value="1"/>
</dbReference>
<dbReference type="GO" id="GO:0016887">
    <property type="term" value="F:ATP hydrolysis activity"/>
    <property type="evidence" value="ECO:0007669"/>
    <property type="project" value="InterPro"/>
</dbReference>
<dbReference type="InterPro" id="IPR036163">
    <property type="entry name" value="HMA_dom_sf"/>
</dbReference>
<dbReference type="InterPro" id="IPR051014">
    <property type="entry name" value="Cation_Transport_ATPase_IB"/>
</dbReference>
<dbReference type="GO" id="GO:0046872">
    <property type="term" value="F:metal ion binding"/>
    <property type="evidence" value="ECO:0007669"/>
    <property type="project" value="UniProtKB-KW"/>
</dbReference>
<dbReference type="Gene3D" id="3.40.1110.10">
    <property type="entry name" value="Calcium-transporting ATPase, cytoplasmic domain N"/>
    <property type="match status" value="1"/>
</dbReference>
<feature type="transmembrane region" description="Helical" evidence="12">
    <location>
        <begin position="713"/>
        <end position="738"/>
    </location>
</feature>
<dbReference type="EMBL" id="PZZZ01000006">
    <property type="protein sequence ID" value="PTM93481.1"/>
    <property type="molecule type" value="Genomic_DNA"/>
</dbReference>
<keyword evidence="8 12" id="KW-1133">Transmembrane helix</keyword>
<proteinExistence type="inferred from homology"/>
<feature type="compositionally biased region" description="Basic and acidic residues" evidence="13">
    <location>
        <begin position="19"/>
        <end position="40"/>
    </location>
</feature>
<comment type="subcellular location">
    <subcellularLocation>
        <location evidence="12">Cell membrane</location>
    </subcellularLocation>
    <subcellularLocation>
        <location evidence="1">Membrane</location>
        <topology evidence="1">Multi-pass membrane protein</topology>
    </subcellularLocation>
</comment>
<dbReference type="SUPFAM" id="SSF56784">
    <property type="entry name" value="HAD-like"/>
    <property type="match status" value="1"/>
</dbReference>
<dbReference type="OrthoDB" id="391538at2"/>
<dbReference type="PROSITE" id="PS01229">
    <property type="entry name" value="COF_2"/>
    <property type="match status" value="1"/>
</dbReference>
<feature type="region of interest" description="Disordered" evidence="13">
    <location>
        <begin position="1"/>
        <end position="45"/>
    </location>
</feature>
<dbReference type="GO" id="GO:0016463">
    <property type="term" value="F:P-type zinc transporter activity"/>
    <property type="evidence" value="ECO:0007669"/>
    <property type="project" value="UniProtKB-EC"/>
</dbReference>
<comment type="caution">
    <text evidence="15">The sequence shown here is derived from an EMBL/GenBank/DDBJ whole genome shotgun (WGS) entry which is preliminary data.</text>
</comment>
<keyword evidence="4 12" id="KW-0479">Metal-binding</keyword>
<dbReference type="GO" id="GO:0015086">
    <property type="term" value="F:cadmium ion transmembrane transporter activity"/>
    <property type="evidence" value="ECO:0007669"/>
    <property type="project" value="TreeGrafter"/>
</dbReference>
<dbReference type="Proteomes" id="UP000241247">
    <property type="component" value="Unassembled WGS sequence"/>
</dbReference>
<dbReference type="AlphaFoldDB" id="A0A2T5B3B6"/>
<dbReference type="SFLD" id="SFLDG00002">
    <property type="entry name" value="C1.7:_P-type_atpase_like"/>
    <property type="match status" value="1"/>
</dbReference>
<comment type="similarity">
    <text evidence="2 12">Belongs to the cation transport ATPase (P-type) (TC 3.A.3) family. Type IB subfamily.</text>
</comment>
<dbReference type="NCBIfam" id="TIGR01525">
    <property type="entry name" value="ATPase-IB_hvy"/>
    <property type="match status" value="1"/>
</dbReference>
<reference evidence="15 16" key="1">
    <citation type="submission" date="2018-04" db="EMBL/GenBank/DDBJ databases">
        <title>Genomic Encyclopedia of Type Strains, Phase IV (KMG-IV): sequencing the most valuable type-strain genomes for metagenomic binning, comparative biology and taxonomic classification.</title>
        <authorList>
            <person name="Goeker M."/>
        </authorList>
    </citation>
    <scope>NUCLEOTIDE SEQUENCE [LARGE SCALE GENOMIC DNA]</scope>
    <source>
        <strain evidence="15 16">DSM 7138</strain>
    </source>
</reference>
<dbReference type="RefSeq" id="WP_108003812.1">
    <property type="nucleotide sequence ID" value="NZ_JBHEEX010000005.1"/>
</dbReference>
<evidence type="ECO:0000256" key="3">
    <source>
        <dbReference type="ARBA" id="ARBA00022692"/>
    </source>
</evidence>
<evidence type="ECO:0000256" key="12">
    <source>
        <dbReference type="RuleBase" id="RU362081"/>
    </source>
</evidence>
<evidence type="ECO:0000256" key="1">
    <source>
        <dbReference type="ARBA" id="ARBA00004141"/>
    </source>
</evidence>
<name>A0A2T5B3B6_MYCDI</name>
<dbReference type="PANTHER" id="PTHR48085:SF5">
    <property type="entry name" value="CADMIUM_ZINC-TRANSPORTING ATPASE HMA4-RELATED"/>
    <property type="match status" value="1"/>
</dbReference>
<gene>
    <name evidence="15" type="ORF">C7449_106166</name>
</gene>
<keyword evidence="9 12" id="KW-0472">Membrane</keyword>
<keyword evidence="7" id="KW-1278">Translocase</keyword>
<evidence type="ECO:0000256" key="4">
    <source>
        <dbReference type="ARBA" id="ARBA00022723"/>
    </source>
</evidence>
<evidence type="ECO:0000256" key="9">
    <source>
        <dbReference type="ARBA" id="ARBA00023136"/>
    </source>
</evidence>
<dbReference type="Pfam" id="PF00122">
    <property type="entry name" value="E1-E2_ATPase"/>
    <property type="match status" value="1"/>
</dbReference>
<dbReference type="InterPro" id="IPR008250">
    <property type="entry name" value="ATPase_P-typ_transduc_dom_A_sf"/>
</dbReference>
<evidence type="ECO:0000256" key="10">
    <source>
        <dbReference type="ARBA" id="ARBA00039097"/>
    </source>
</evidence>
<feature type="transmembrane region" description="Helical" evidence="12">
    <location>
        <begin position="150"/>
        <end position="167"/>
    </location>
</feature>
<evidence type="ECO:0000313" key="15">
    <source>
        <dbReference type="EMBL" id="PTM93481.1"/>
    </source>
</evidence>
<evidence type="ECO:0000256" key="5">
    <source>
        <dbReference type="ARBA" id="ARBA00022741"/>
    </source>
</evidence>
<evidence type="ECO:0000256" key="2">
    <source>
        <dbReference type="ARBA" id="ARBA00006024"/>
    </source>
</evidence>
<dbReference type="FunFam" id="2.70.150.10:FF:000002">
    <property type="entry name" value="Copper-transporting ATPase 1, putative"/>
    <property type="match status" value="1"/>
</dbReference>
<dbReference type="Pfam" id="PF00702">
    <property type="entry name" value="Hydrolase"/>
    <property type="match status" value="1"/>
</dbReference>
<dbReference type="SUPFAM" id="SSF81653">
    <property type="entry name" value="Calcium ATPase, transduction domain A"/>
    <property type="match status" value="1"/>
</dbReference>
<keyword evidence="12" id="KW-1003">Cell membrane</keyword>
<dbReference type="Gene3D" id="2.70.150.10">
    <property type="entry name" value="Calcium-transporting ATPase, cytoplasmic transduction domain A"/>
    <property type="match status" value="1"/>
</dbReference>
<dbReference type="InterPro" id="IPR027256">
    <property type="entry name" value="P-typ_ATPase_IB"/>
</dbReference>
<sequence>MDEHLHAHAPDGATGKQAGRCEADPDGRAHAHAHGHDHARGAACATADGAAGEHAAPEPGDGYRHFRVSGMDCASCANTIRTAVGGMAGVSDVRVSIGRERMFVAFADGRTSPEAVRERVQGLGYGVELLKDDAPASRPARLAWWRTRKGLHAIIGGLATAGAFAAGRLSPELGHYLFVAAAILLALPIARRALAAAAAGAPFTIEMLMTVAVIGAVIIGEPAEATVVVFLFATGEVLEGYAAGRARAGIEALASLVPNRALVEENGTLREIPASAIRPRQIVVARPGDHVAADGTVVEGRAHLDQSAITGESVPVSRGPGETVFAGSVAIDAALKIRAERTAADNTIARIVALVEEAQDAKAPAERFIDAFSRVYTPLVAALAVLVATIPPLVFDGAWETWIYRGLALLLIGCPCALVISVPAAIASALSSAARAGILVKGGIVLETLAKADLVAFDKTGTLTRGRPAVTAIHAVEGSEDRLLALAAAVETGSSHPLAEAVLAEARRRDLAPVLATGVKAIAGRGVTGRAEGRKIFIGAPRFAAEEGTIGPELAARIDDFEQAGNTVAVVVADGAGIGAIALRDEPREDARQGIAALKALGVETMMLSGDNPVTAAAIGRTLAIDDARGGLLPAEKVEALRGLSQERRTVMVGDGINDAAALAAASVGMAMGSGTGLARETAGVALMGNRVLDVARAIALGRATMANIRQNVTIAIGLKAVFLVTTVLGATGLWIAVFADTGATVLVTLNAMRLLLPSAGAAGGRA</sequence>
<dbReference type="PROSITE" id="PS50846">
    <property type="entry name" value="HMA_2"/>
    <property type="match status" value="1"/>
</dbReference>
<dbReference type="Gene3D" id="3.30.70.100">
    <property type="match status" value="1"/>
</dbReference>
<dbReference type="InterPro" id="IPR018303">
    <property type="entry name" value="ATPase_P-typ_P_site"/>
</dbReference>
<evidence type="ECO:0000256" key="8">
    <source>
        <dbReference type="ARBA" id="ARBA00022989"/>
    </source>
</evidence>
<evidence type="ECO:0000256" key="13">
    <source>
        <dbReference type="SAM" id="MobiDB-lite"/>
    </source>
</evidence>
<dbReference type="InterPro" id="IPR036412">
    <property type="entry name" value="HAD-like_sf"/>
</dbReference>
<evidence type="ECO:0000256" key="7">
    <source>
        <dbReference type="ARBA" id="ARBA00022967"/>
    </source>
</evidence>
<comment type="catalytic activity">
    <reaction evidence="11">
        <text>Zn(2+)(in) + ATP + H2O = Zn(2+)(out) + ADP + phosphate + H(+)</text>
        <dbReference type="Rhea" id="RHEA:20621"/>
        <dbReference type="ChEBI" id="CHEBI:15377"/>
        <dbReference type="ChEBI" id="CHEBI:15378"/>
        <dbReference type="ChEBI" id="CHEBI:29105"/>
        <dbReference type="ChEBI" id="CHEBI:30616"/>
        <dbReference type="ChEBI" id="CHEBI:43474"/>
        <dbReference type="ChEBI" id="CHEBI:456216"/>
        <dbReference type="EC" id="7.2.2.12"/>
    </reaction>
</comment>
<dbReference type="SFLD" id="SFLDS00003">
    <property type="entry name" value="Haloacid_Dehalogenase"/>
    <property type="match status" value="1"/>
</dbReference>
<dbReference type="InterPro" id="IPR001757">
    <property type="entry name" value="P_typ_ATPase"/>
</dbReference>
<dbReference type="InterPro" id="IPR044492">
    <property type="entry name" value="P_typ_ATPase_HD_dom"/>
</dbReference>
<protein>
    <recommendedName>
        <fullName evidence="10">P-type Zn(2+) transporter</fullName>
        <ecNumber evidence="10">7.2.2.12</ecNumber>
    </recommendedName>
</protein>
<evidence type="ECO:0000256" key="11">
    <source>
        <dbReference type="ARBA" id="ARBA00047308"/>
    </source>
</evidence>
<feature type="transmembrane region" description="Helical" evidence="12">
    <location>
        <begin position="197"/>
        <end position="219"/>
    </location>
</feature>
<feature type="domain" description="HMA" evidence="14">
    <location>
        <begin position="62"/>
        <end position="128"/>
    </location>
</feature>
<organism evidence="15 16">
    <name type="scientific">Mycoplana dimorpha</name>
    <dbReference type="NCBI Taxonomy" id="28320"/>
    <lineage>
        <taxon>Bacteria</taxon>
        <taxon>Pseudomonadati</taxon>
        <taxon>Pseudomonadota</taxon>
        <taxon>Alphaproteobacteria</taxon>
        <taxon>Hyphomicrobiales</taxon>
        <taxon>Rhizobiaceae</taxon>
        <taxon>Mycoplana</taxon>
    </lineage>
</organism>
<feature type="transmembrane region" description="Helical" evidence="12">
    <location>
        <begin position="375"/>
        <end position="395"/>
    </location>
</feature>
<dbReference type="SUPFAM" id="SSF81665">
    <property type="entry name" value="Calcium ATPase, transmembrane domain M"/>
    <property type="match status" value="1"/>
</dbReference>
<dbReference type="InterPro" id="IPR023298">
    <property type="entry name" value="ATPase_P-typ_TM_dom_sf"/>
</dbReference>
<dbReference type="GO" id="GO:0005886">
    <property type="term" value="C:plasma membrane"/>
    <property type="evidence" value="ECO:0007669"/>
    <property type="project" value="UniProtKB-SubCell"/>
</dbReference>
<dbReference type="InterPro" id="IPR059000">
    <property type="entry name" value="ATPase_P-type_domA"/>
</dbReference>
<evidence type="ECO:0000259" key="14">
    <source>
        <dbReference type="PROSITE" id="PS50846"/>
    </source>
</evidence>
<dbReference type="SFLD" id="SFLDF00027">
    <property type="entry name" value="p-type_atpase"/>
    <property type="match status" value="1"/>
</dbReference>
<feature type="transmembrane region" description="Helical" evidence="12">
    <location>
        <begin position="173"/>
        <end position="190"/>
    </location>
</feature>
<evidence type="ECO:0000256" key="6">
    <source>
        <dbReference type="ARBA" id="ARBA00022840"/>
    </source>
</evidence>
<dbReference type="PANTHER" id="PTHR48085">
    <property type="entry name" value="CADMIUM/ZINC-TRANSPORTING ATPASE HMA2-RELATED"/>
    <property type="match status" value="1"/>
</dbReference>
<feature type="transmembrane region" description="Helical" evidence="12">
    <location>
        <begin position="225"/>
        <end position="243"/>
    </location>
</feature>
<dbReference type="InterPro" id="IPR023299">
    <property type="entry name" value="ATPase_P-typ_cyto_dom_N"/>
</dbReference>
<dbReference type="NCBIfam" id="TIGR01494">
    <property type="entry name" value="ATPase_P-type"/>
    <property type="match status" value="1"/>
</dbReference>
<evidence type="ECO:0000313" key="16">
    <source>
        <dbReference type="Proteomes" id="UP000241247"/>
    </source>
</evidence>
<dbReference type="Gene3D" id="3.40.50.1000">
    <property type="entry name" value="HAD superfamily/HAD-like"/>
    <property type="match status" value="1"/>
</dbReference>
<accession>A0A2T5B3B6</accession>